<feature type="region of interest" description="Disordered" evidence="1">
    <location>
        <begin position="167"/>
        <end position="192"/>
    </location>
</feature>
<dbReference type="OrthoDB" id="6384898at2759"/>
<reference evidence="2 3" key="1">
    <citation type="journal article" date="2011" name="Science">
        <title>The ecoresponsive genome of Daphnia pulex.</title>
        <authorList>
            <person name="Colbourne J.K."/>
            <person name="Pfrender M.E."/>
            <person name="Gilbert D."/>
            <person name="Thomas W.K."/>
            <person name="Tucker A."/>
            <person name="Oakley T.H."/>
            <person name="Tokishita S."/>
            <person name="Aerts A."/>
            <person name="Arnold G.J."/>
            <person name="Basu M.K."/>
            <person name="Bauer D.J."/>
            <person name="Caceres C.E."/>
            <person name="Carmel L."/>
            <person name="Casola C."/>
            <person name="Choi J.H."/>
            <person name="Detter J.C."/>
            <person name="Dong Q."/>
            <person name="Dusheyko S."/>
            <person name="Eads B.D."/>
            <person name="Frohlich T."/>
            <person name="Geiler-Samerotte K.A."/>
            <person name="Gerlach D."/>
            <person name="Hatcher P."/>
            <person name="Jogdeo S."/>
            <person name="Krijgsveld J."/>
            <person name="Kriventseva E.V."/>
            <person name="Kultz D."/>
            <person name="Laforsch C."/>
            <person name="Lindquist E."/>
            <person name="Lopez J."/>
            <person name="Manak J.R."/>
            <person name="Muller J."/>
            <person name="Pangilinan J."/>
            <person name="Patwardhan R.P."/>
            <person name="Pitluck S."/>
            <person name="Pritham E.J."/>
            <person name="Rechtsteiner A."/>
            <person name="Rho M."/>
            <person name="Rogozin I.B."/>
            <person name="Sakarya O."/>
            <person name="Salamov A."/>
            <person name="Schaack S."/>
            <person name="Shapiro H."/>
            <person name="Shiga Y."/>
            <person name="Skalitzky C."/>
            <person name="Smith Z."/>
            <person name="Souvorov A."/>
            <person name="Sung W."/>
            <person name="Tang Z."/>
            <person name="Tsuchiya D."/>
            <person name="Tu H."/>
            <person name="Vos H."/>
            <person name="Wang M."/>
            <person name="Wolf Y.I."/>
            <person name="Yamagata H."/>
            <person name="Yamada T."/>
            <person name="Ye Y."/>
            <person name="Shaw J.R."/>
            <person name="Andrews J."/>
            <person name="Crease T.J."/>
            <person name="Tang H."/>
            <person name="Lucas S.M."/>
            <person name="Robertson H.M."/>
            <person name="Bork P."/>
            <person name="Koonin E.V."/>
            <person name="Zdobnov E.M."/>
            <person name="Grigoriev I.V."/>
            <person name="Lynch M."/>
            <person name="Boore J.L."/>
        </authorList>
    </citation>
    <scope>NUCLEOTIDE SEQUENCE [LARGE SCALE GENOMIC DNA]</scope>
</reference>
<feature type="region of interest" description="Disordered" evidence="1">
    <location>
        <begin position="352"/>
        <end position="413"/>
    </location>
</feature>
<evidence type="ECO:0000256" key="1">
    <source>
        <dbReference type="SAM" id="MobiDB-lite"/>
    </source>
</evidence>
<protein>
    <submittedName>
        <fullName evidence="2">Uncharacterized protein</fullName>
    </submittedName>
</protein>
<proteinExistence type="predicted"/>
<dbReference type="InParanoid" id="E9HWZ6"/>
<gene>
    <name evidence="2" type="ORF">DAPPUDRAFT_118909</name>
</gene>
<feature type="region of interest" description="Disordered" evidence="1">
    <location>
        <begin position="1"/>
        <end position="20"/>
    </location>
</feature>
<accession>E9HWZ6</accession>
<feature type="compositionally biased region" description="Polar residues" evidence="1">
    <location>
        <begin position="368"/>
        <end position="378"/>
    </location>
</feature>
<dbReference type="KEGG" id="dpx:DAPPUDRAFT_118909"/>
<name>E9HWZ6_DAPPU</name>
<dbReference type="HOGENOM" id="CLU_551252_0_0_1"/>
<feature type="compositionally biased region" description="Acidic residues" evidence="1">
    <location>
        <begin position="1"/>
        <end position="13"/>
    </location>
</feature>
<evidence type="ECO:0000313" key="3">
    <source>
        <dbReference type="Proteomes" id="UP000000305"/>
    </source>
</evidence>
<evidence type="ECO:0000313" key="2">
    <source>
        <dbReference type="EMBL" id="EFX63723.1"/>
    </source>
</evidence>
<dbReference type="EMBL" id="GL732981">
    <property type="protein sequence ID" value="EFX63723.1"/>
    <property type="molecule type" value="Genomic_DNA"/>
</dbReference>
<dbReference type="Proteomes" id="UP000000305">
    <property type="component" value="Unassembled WGS sequence"/>
</dbReference>
<dbReference type="AlphaFoldDB" id="E9HWZ6"/>
<sequence>MDENEDDMSESNEDSIVGSNEKPMHLCLGAFTDRQIPTIRGPFSAASTKRKIKKMRDLAEELSIHAKVQTILCYVAPNKKIPTRFLESFGEHADGFLYSTKLGEKVYLTLDTATKTWIGPYSGKKPEKKHVTKKTMDSVIDENDKNTTEIARNEVAIAVKRQLQRKKKNEKLASVKPKKPVNKKSNPIQGPVTCSPPPNLIAKSSACLPSAPNNVTSSQSYTPQKICLSNLSVSLVKDRINEDPIHGQDSICETPITKITTSEEISLVSIVTDDENLANDNPLSLLENPLDIFEFSEDEAMALDSLSQPKIVSPVRSTNSLVPSLKANTHSNINCDISTKFSFPAKSLLKSVEKTKDSPSETRRTKQKPTCQSESSEGNNGGLPLEKSRSKNKAFSAVAAARKRKYPENGENTNQSLTTSCAILSHCTSEKETETVQSAPVKKKIKHTSCSILSYLCTVSCKKNRTGNLHLSVVFVVARKRLRKEAKFHGLMFNT</sequence>
<organism evidence="2 3">
    <name type="scientific">Daphnia pulex</name>
    <name type="common">Water flea</name>
    <dbReference type="NCBI Taxonomy" id="6669"/>
    <lineage>
        <taxon>Eukaryota</taxon>
        <taxon>Metazoa</taxon>
        <taxon>Ecdysozoa</taxon>
        <taxon>Arthropoda</taxon>
        <taxon>Crustacea</taxon>
        <taxon>Branchiopoda</taxon>
        <taxon>Diplostraca</taxon>
        <taxon>Cladocera</taxon>
        <taxon>Anomopoda</taxon>
        <taxon>Daphniidae</taxon>
        <taxon>Daphnia</taxon>
    </lineage>
</organism>
<keyword evidence="3" id="KW-1185">Reference proteome</keyword>
<feature type="compositionally biased region" description="Basic and acidic residues" evidence="1">
    <location>
        <begin position="352"/>
        <end position="364"/>
    </location>
</feature>